<gene>
    <name evidence="2" type="ORF">IQ266_00945</name>
</gene>
<dbReference type="Gene3D" id="2.60.120.200">
    <property type="match status" value="1"/>
</dbReference>
<dbReference type="PANTHER" id="PTHR40124:SF1">
    <property type="entry name" value="DISAGGREGATASE RELATED REPEAT PROTEIN"/>
    <property type="match status" value="1"/>
</dbReference>
<comment type="caution">
    <text evidence="2">The sequence shown here is derived from an EMBL/GenBank/DDBJ whole genome shotgun (WGS) entry which is preliminary data.</text>
</comment>
<dbReference type="Pfam" id="PF21294">
    <property type="entry name" value="Polysacc_lyase_14"/>
    <property type="match status" value="1"/>
</dbReference>
<evidence type="ECO:0000313" key="2">
    <source>
        <dbReference type="EMBL" id="MBE9028322.1"/>
    </source>
</evidence>
<reference evidence="2" key="1">
    <citation type="submission" date="2020-10" db="EMBL/GenBank/DDBJ databases">
        <authorList>
            <person name="Castelo-Branco R."/>
            <person name="Eusebio N."/>
            <person name="Adriana R."/>
            <person name="Vieira A."/>
            <person name="Brugerolle De Fraissinette N."/>
            <person name="Rezende De Castro R."/>
            <person name="Schneider M.P."/>
            <person name="Vasconcelos V."/>
            <person name="Leao P.N."/>
        </authorList>
    </citation>
    <scope>NUCLEOTIDE SEQUENCE</scope>
    <source>
        <strain evidence="2">LEGE 11480</strain>
    </source>
</reference>
<dbReference type="Proteomes" id="UP000625316">
    <property type="component" value="Unassembled WGS sequence"/>
</dbReference>
<evidence type="ECO:0000259" key="1">
    <source>
        <dbReference type="Pfam" id="PF21294"/>
    </source>
</evidence>
<dbReference type="PANTHER" id="PTHR40124">
    <property type="match status" value="1"/>
</dbReference>
<dbReference type="EMBL" id="JADEXQ010000002">
    <property type="protein sequence ID" value="MBE9028322.1"/>
    <property type="molecule type" value="Genomic_DNA"/>
</dbReference>
<sequence>MTLRLGLGLLLLLTLEGCKSSNSASLLAGPKIWQSDRQAKSELLNWQAHWQVRPRGQWGAQNLQLITDPNGQYPQIWRVRYPQGSASPRVHRRKKAPLGGTQFYADLGMSPRTSARLSYAVRFAPEFDFVKGGKLPGLFGGQGRHGRRRRRRNEGFSTRLMWRRNGRGEVYAYLPTSVKYGTSLGRGKWRFHPGVWHRINQEIVLNHPDQKNGQMRVWLDGKLVLEETQLQFRTHDRLKIEGIFFSTFFGGGNASWATPKAVYIDFSDFSITAVR</sequence>
<protein>
    <recommendedName>
        <fullName evidence="1">Polysaccharide lyase 14 domain-containing protein</fullName>
    </recommendedName>
</protein>
<proteinExistence type="predicted"/>
<accession>A0A928Z1S7</accession>
<dbReference type="RefSeq" id="WP_264323143.1">
    <property type="nucleotide sequence ID" value="NZ_JADEXQ010000002.1"/>
</dbReference>
<evidence type="ECO:0000313" key="3">
    <source>
        <dbReference type="Proteomes" id="UP000625316"/>
    </source>
</evidence>
<name>A0A928Z1S7_9CYAN</name>
<keyword evidence="3" id="KW-1185">Reference proteome</keyword>
<dbReference type="InterPro" id="IPR048958">
    <property type="entry name" value="Polysacc_lyase_14"/>
</dbReference>
<dbReference type="AlphaFoldDB" id="A0A928Z1S7"/>
<organism evidence="2 3">
    <name type="scientific">Romeriopsis navalis LEGE 11480</name>
    <dbReference type="NCBI Taxonomy" id="2777977"/>
    <lineage>
        <taxon>Bacteria</taxon>
        <taxon>Bacillati</taxon>
        <taxon>Cyanobacteriota</taxon>
        <taxon>Cyanophyceae</taxon>
        <taxon>Leptolyngbyales</taxon>
        <taxon>Leptolyngbyaceae</taxon>
        <taxon>Romeriopsis</taxon>
        <taxon>Romeriopsis navalis</taxon>
    </lineage>
</organism>
<feature type="domain" description="Polysaccharide lyase 14" evidence="1">
    <location>
        <begin position="75"/>
        <end position="269"/>
    </location>
</feature>